<name>A0ABV6YS81_UNCC1</name>
<sequence length="242" mass="27912">MKSKQLQELDPEVLCALLAMPGDFILSHMSGSSLGKAAYQPFLVLIMILELLDLNDPITKYFHAEIITEIDPAMKMKAQGFYPFIKRYLPNKFKDNYALYRVRGSPDEQEEALQKLRLQKYHHWGVCSDYLAWAYDHKIYSWWNVIPLLRDILVRIYPPEAIHTSDDLANSPQTVKICEVKNGVLVYPPLIYTDLLLNHLKKCAGSTNKVIQQHSVRVKNLLVQQGFIDQADQVLITEIILR</sequence>
<reference evidence="1 2" key="1">
    <citation type="submission" date="2024-09" db="EMBL/GenBank/DDBJ databases">
        <title>Laminarin stimulates single cell rates of sulfate reduction while oxygen inhibits transcriptomic activity in coastal marine sediment.</title>
        <authorList>
            <person name="Lindsay M."/>
            <person name="Orcutt B."/>
            <person name="Emerson D."/>
            <person name="Stepanauskas R."/>
            <person name="D'Angelo T."/>
        </authorList>
    </citation>
    <scope>NUCLEOTIDE SEQUENCE [LARGE SCALE GENOMIC DNA]</scope>
    <source>
        <strain evidence="1">SAG AM-311-K15</strain>
    </source>
</reference>
<evidence type="ECO:0000313" key="1">
    <source>
        <dbReference type="EMBL" id="MFC1849054.1"/>
    </source>
</evidence>
<dbReference type="EMBL" id="JBHPBY010000018">
    <property type="protein sequence ID" value="MFC1849054.1"/>
    <property type="molecule type" value="Genomic_DNA"/>
</dbReference>
<accession>A0ABV6YS81</accession>
<evidence type="ECO:0000313" key="2">
    <source>
        <dbReference type="Proteomes" id="UP001594351"/>
    </source>
</evidence>
<gene>
    <name evidence="1" type="ORF">ACFL27_02485</name>
</gene>
<proteinExistence type="predicted"/>
<keyword evidence="2" id="KW-1185">Reference proteome</keyword>
<dbReference type="Proteomes" id="UP001594351">
    <property type="component" value="Unassembled WGS sequence"/>
</dbReference>
<protein>
    <submittedName>
        <fullName evidence="1">Uncharacterized protein</fullName>
    </submittedName>
</protein>
<organism evidence="1 2">
    <name type="scientific">candidate division CSSED10-310 bacterium</name>
    <dbReference type="NCBI Taxonomy" id="2855610"/>
    <lineage>
        <taxon>Bacteria</taxon>
        <taxon>Bacteria division CSSED10-310</taxon>
    </lineage>
</organism>
<comment type="caution">
    <text evidence="1">The sequence shown here is derived from an EMBL/GenBank/DDBJ whole genome shotgun (WGS) entry which is preliminary data.</text>
</comment>